<dbReference type="AlphaFoldDB" id="A0A6A6BZG3"/>
<evidence type="ECO:0000259" key="2">
    <source>
        <dbReference type="SMART" id="SM01163"/>
    </source>
</evidence>
<sequence>MTSSLLRNIEQHDICCVIAYQTPMLLPGLTSYSIPGACRAFAVRYVGFRPQRSEGSADMPCCGASCSLMSASLCREAMNPDSAYSKLKLSRQRGTVSEMFAWLERLESACLTFRQHALNLGLKEVYQLAETPSVLILDITIPFSPFLLPSHIFSEHPSNPQSPPTCNLLQSQKNPKTKDSISPQKESKAMGKNKKGGKSAAQPAKGKADKKSVHPLCIRYPDLETAHDPKTHSLEDCILQTPGNSNSNKKRWSGFPSPENEPFDLNSLSPHQCQKLLDEVQAKNDQAVAGMASRFMVISNTEDYRKAAKSQKIPITKKILDYALDTAIKNKASVPEQSSGNGDGKASGSKKGKAKAGETTPSEQPDPSTLYISKLAITEKPHNAFVAEQFMKTPLSQLGHETYAAPSAAQRQDASASSHRDEAQPLDDPDPRNIPAQAASINHTAIGSVADFTPPHGTPSSNMPLRTSLATKDNKTPVPTNHFTPPAPRSAPMILDMIEHDPLLWKERDHIATDCQKKIISDRPLYNDVQLITVNDYVPGTRDAPKAHKLELQYVACHQMDSLLEYVNGADMEYSDHGATDALNIVLSKAVTDGNRDTFQVGTNRFYFRAGWHDIDDGLIAVRGYFSSIKPSMGNILLNVNTVTSPFYKAQDVSKYLELPNLQNKNAAESFLAKRRVYVNFKRNDDPNEQGRSVNSLSRRCKTLVSLGAKPKEQQFFEHGTKKSVWKHLRSKYINDTPETCEKYFTANVGSNGGENGENGKYYMATQLKVLPGQPYNGQLSASATSKMIDYARRGPRENVDTIMGEGMTSLQLQKLTQPLITALGLTISQVMAKDRCAKPRQYHRSSGIDRGEKLLPFVRVSEFYQSEHWVWQSTAR</sequence>
<feature type="region of interest" description="Disordered" evidence="1">
    <location>
        <begin position="405"/>
        <end position="435"/>
    </location>
</feature>
<dbReference type="InterPro" id="IPR036085">
    <property type="entry name" value="PAZ_dom_sf"/>
</dbReference>
<dbReference type="OrthoDB" id="10252740at2759"/>
<feature type="compositionally biased region" description="Polar residues" evidence="1">
    <location>
        <begin position="156"/>
        <end position="184"/>
    </location>
</feature>
<accession>A0A6A6BZG3</accession>
<feature type="region of interest" description="Disordered" evidence="1">
    <location>
        <begin position="448"/>
        <end position="490"/>
    </location>
</feature>
<dbReference type="RefSeq" id="XP_033660892.1">
    <property type="nucleotide sequence ID" value="XM_033814468.1"/>
</dbReference>
<evidence type="ECO:0000256" key="1">
    <source>
        <dbReference type="SAM" id="MobiDB-lite"/>
    </source>
</evidence>
<dbReference type="Proteomes" id="UP000799537">
    <property type="component" value="Unassembled WGS sequence"/>
</dbReference>
<dbReference type="Pfam" id="PF08699">
    <property type="entry name" value="ArgoL1"/>
    <property type="match status" value="1"/>
</dbReference>
<feature type="compositionally biased region" description="Polar residues" evidence="1">
    <location>
        <begin position="458"/>
        <end position="483"/>
    </location>
</feature>
<evidence type="ECO:0000313" key="3">
    <source>
        <dbReference type="EMBL" id="KAF2160003.1"/>
    </source>
</evidence>
<feature type="compositionally biased region" description="Polar residues" evidence="1">
    <location>
        <begin position="359"/>
        <end position="369"/>
    </location>
</feature>
<dbReference type="InterPro" id="IPR014811">
    <property type="entry name" value="ArgoL1"/>
</dbReference>
<feature type="domain" description="Argonaute linker 1" evidence="2">
    <location>
        <begin position="599"/>
        <end position="650"/>
    </location>
</feature>
<dbReference type="PANTHER" id="PTHR22891">
    <property type="entry name" value="EUKARYOTIC TRANSLATION INITIATION FACTOR 2C"/>
    <property type="match status" value="1"/>
</dbReference>
<dbReference type="GeneID" id="54567740"/>
<name>A0A6A6BZG3_ZASCE</name>
<feature type="compositionally biased region" description="Low complexity" evidence="1">
    <location>
        <begin position="338"/>
        <end position="347"/>
    </location>
</feature>
<evidence type="ECO:0000313" key="4">
    <source>
        <dbReference type="Proteomes" id="UP000799537"/>
    </source>
</evidence>
<dbReference type="EMBL" id="ML993631">
    <property type="protein sequence ID" value="KAF2160003.1"/>
    <property type="molecule type" value="Genomic_DNA"/>
</dbReference>
<reference evidence="3" key="1">
    <citation type="journal article" date="2020" name="Stud. Mycol.">
        <title>101 Dothideomycetes genomes: a test case for predicting lifestyles and emergence of pathogens.</title>
        <authorList>
            <person name="Haridas S."/>
            <person name="Albert R."/>
            <person name="Binder M."/>
            <person name="Bloem J."/>
            <person name="Labutti K."/>
            <person name="Salamov A."/>
            <person name="Andreopoulos B."/>
            <person name="Baker S."/>
            <person name="Barry K."/>
            <person name="Bills G."/>
            <person name="Bluhm B."/>
            <person name="Cannon C."/>
            <person name="Castanera R."/>
            <person name="Culley D."/>
            <person name="Daum C."/>
            <person name="Ezra D."/>
            <person name="Gonzalez J."/>
            <person name="Henrissat B."/>
            <person name="Kuo A."/>
            <person name="Liang C."/>
            <person name="Lipzen A."/>
            <person name="Lutzoni F."/>
            <person name="Magnuson J."/>
            <person name="Mondo S."/>
            <person name="Nolan M."/>
            <person name="Ohm R."/>
            <person name="Pangilinan J."/>
            <person name="Park H.-J."/>
            <person name="Ramirez L."/>
            <person name="Alfaro M."/>
            <person name="Sun H."/>
            <person name="Tritt A."/>
            <person name="Yoshinaga Y."/>
            <person name="Zwiers L.-H."/>
            <person name="Turgeon B."/>
            <person name="Goodwin S."/>
            <person name="Spatafora J."/>
            <person name="Crous P."/>
            <person name="Grigoriev I."/>
        </authorList>
    </citation>
    <scope>NUCLEOTIDE SEQUENCE</scope>
    <source>
        <strain evidence="3">ATCC 36951</strain>
    </source>
</reference>
<feature type="region of interest" description="Disordered" evidence="1">
    <location>
        <begin position="333"/>
        <end position="369"/>
    </location>
</feature>
<gene>
    <name evidence="3" type="ORF">M409DRAFT_60403</name>
</gene>
<dbReference type="SUPFAM" id="SSF101690">
    <property type="entry name" value="PAZ domain"/>
    <property type="match status" value="1"/>
</dbReference>
<protein>
    <recommendedName>
        <fullName evidence="2">Argonaute linker 1 domain-containing protein</fullName>
    </recommendedName>
</protein>
<proteinExistence type="predicted"/>
<feature type="region of interest" description="Disordered" evidence="1">
    <location>
        <begin position="155"/>
        <end position="212"/>
    </location>
</feature>
<keyword evidence="4" id="KW-1185">Reference proteome</keyword>
<organism evidence="3 4">
    <name type="scientific">Zasmidium cellare ATCC 36951</name>
    <dbReference type="NCBI Taxonomy" id="1080233"/>
    <lineage>
        <taxon>Eukaryota</taxon>
        <taxon>Fungi</taxon>
        <taxon>Dikarya</taxon>
        <taxon>Ascomycota</taxon>
        <taxon>Pezizomycotina</taxon>
        <taxon>Dothideomycetes</taxon>
        <taxon>Dothideomycetidae</taxon>
        <taxon>Mycosphaerellales</taxon>
        <taxon>Mycosphaerellaceae</taxon>
        <taxon>Zasmidium</taxon>
    </lineage>
</organism>
<feature type="compositionally biased region" description="Low complexity" evidence="1">
    <location>
        <begin position="405"/>
        <end position="417"/>
    </location>
</feature>
<dbReference type="SMART" id="SM01163">
    <property type="entry name" value="DUF1785"/>
    <property type="match status" value="1"/>
</dbReference>